<evidence type="ECO:0000256" key="1">
    <source>
        <dbReference type="SAM" id="MobiDB-lite"/>
    </source>
</evidence>
<dbReference type="EMBL" id="FNXT01001239">
    <property type="protein sequence ID" value="SZX75734.1"/>
    <property type="molecule type" value="Genomic_DNA"/>
</dbReference>
<evidence type="ECO:0000313" key="3">
    <source>
        <dbReference type="Proteomes" id="UP000256970"/>
    </source>
</evidence>
<accession>A0A383WFD3</accession>
<proteinExistence type="predicted"/>
<feature type="compositionally biased region" description="Low complexity" evidence="1">
    <location>
        <begin position="45"/>
        <end position="56"/>
    </location>
</feature>
<dbReference type="Proteomes" id="UP000256970">
    <property type="component" value="Unassembled WGS sequence"/>
</dbReference>
<sequence>MACYAAASGSGGASGMGSPPDLSALNKLDLSSAMLLANLMGGPGQQQFRPPGSSSSTMPGADGEDEAAAADVPLTVPDFVQALECIVRSNSSEVNPEQLGEVLDEVLTRNLLAEFTPQQLAATFKNLSLICSGMPEELTAALADQAAAKMTSFDVPQLANIGWALMRMAPVADAEARQCCGLSDGWVQSYSAACEQQLALIVEQQQQQQPRVPLPTGQQLANLLLVPAAVQQPFSAQGVQLFEQAVLLAERRLCSMAVAQLLTCYVRLQLQPQQALLSLLLRHVEEDLQLYDHDMITQVAAAGAALQLRLPNSLLADMTERAAMLQASQQADPYDVQLLQAAMDRLARAAVAAAAV</sequence>
<evidence type="ECO:0000313" key="2">
    <source>
        <dbReference type="EMBL" id="SZX75734.1"/>
    </source>
</evidence>
<dbReference type="AlphaFoldDB" id="A0A383WFD3"/>
<reference evidence="2 3" key="1">
    <citation type="submission" date="2016-10" db="EMBL/GenBank/DDBJ databases">
        <authorList>
            <person name="Cai Z."/>
        </authorList>
    </citation>
    <scope>NUCLEOTIDE SEQUENCE [LARGE SCALE GENOMIC DNA]</scope>
</reference>
<gene>
    <name evidence="2" type="ORF">BQ4739_LOCUS16008</name>
</gene>
<keyword evidence="3" id="KW-1185">Reference proteome</keyword>
<name>A0A383WFD3_TETOB</name>
<feature type="region of interest" description="Disordered" evidence="1">
    <location>
        <begin position="41"/>
        <end position="65"/>
    </location>
</feature>
<organism evidence="2 3">
    <name type="scientific">Tetradesmus obliquus</name>
    <name type="common">Green alga</name>
    <name type="synonym">Acutodesmus obliquus</name>
    <dbReference type="NCBI Taxonomy" id="3088"/>
    <lineage>
        <taxon>Eukaryota</taxon>
        <taxon>Viridiplantae</taxon>
        <taxon>Chlorophyta</taxon>
        <taxon>core chlorophytes</taxon>
        <taxon>Chlorophyceae</taxon>
        <taxon>CS clade</taxon>
        <taxon>Sphaeropleales</taxon>
        <taxon>Scenedesmaceae</taxon>
        <taxon>Tetradesmus</taxon>
    </lineage>
</organism>
<protein>
    <submittedName>
        <fullName evidence="2">Uncharacterized protein</fullName>
    </submittedName>
</protein>